<comment type="caution">
    <text evidence="4">The sequence shown here is derived from an EMBL/GenBank/DDBJ whole genome shotgun (WGS) entry which is preliminary data.</text>
</comment>
<feature type="domain" description="Fatty acid desaturase" evidence="3">
    <location>
        <begin position="124"/>
        <end position="392"/>
    </location>
</feature>
<feature type="transmembrane region" description="Helical" evidence="2">
    <location>
        <begin position="123"/>
        <end position="143"/>
    </location>
</feature>
<dbReference type="AlphaFoldDB" id="A0A5J4YW35"/>
<keyword evidence="2" id="KW-0472">Membrane</keyword>
<dbReference type="InterPro" id="IPR005804">
    <property type="entry name" value="FA_desaturase_dom"/>
</dbReference>
<dbReference type="GO" id="GO:0006629">
    <property type="term" value="P:lipid metabolic process"/>
    <property type="evidence" value="ECO:0007669"/>
    <property type="project" value="InterPro"/>
</dbReference>
<accession>A0A5J4YW35</accession>
<feature type="transmembrane region" description="Helical" evidence="2">
    <location>
        <begin position="266"/>
        <end position="285"/>
    </location>
</feature>
<evidence type="ECO:0000313" key="4">
    <source>
        <dbReference type="EMBL" id="KAA8495721.1"/>
    </source>
</evidence>
<dbReference type="Proteomes" id="UP000324585">
    <property type="component" value="Unassembled WGS sequence"/>
</dbReference>
<feature type="region of interest" description="Disordered" evidence="1">
    <location>
        <begin position="25"/>
        <end position="44"/>
    </location>
</feature>
<reference evidence="5" key="1">
    <citation type="journal article" date="2019" name="Nat. Commun.">
        <title>Expansion of phycobilisome linker gene families in mesophilic red algae.</title>
        <authorList>
            <person name="Lee J."/>
            <person name="Kim D."/>
            <person name="Bhattacharya D."/>
            <person name="Yoon H.S."/>
        </authorList>
    </citation>
    <scope>NUCLEOTIDE SEQUENCE [LARGE SCALE GENOMIC DNA]</scope>
    <source>
        <strain evidence="5">CCMP 1328</strain>
    </source>
</reference>
<dbReference type="InterPro" id="IPR012171">
    <property type="entry name" value="Fatty_acid_desaturase"/>
</dbReference>
<evidence type="ECO:0000259" key="3">
    <source>
        <dbReference type="Pfam" id="PF00487"/>
    </source>
</evidence>
<keyword evidence="5" id="KW-1185">Reference proteome</keyword>
<gene>
    <name evidence="4" type="ORF">FVE85_1876</name>
</gene>
<proteinExistence type="predicted"/>
<keyword evidence="2" id="KW-1133">Transmembrane helix</keyword>
<feature type="transmembrane region" description="Helical" evidence="2">
    <location>
        <begin position="92"/>
        <end position="111"/>
    </location>
</feature>
<dbReference type="PANTHER" id="PTHR32100">
    <property type="entry name" value="OMEGA-6 FATTY ACID DESATURASE, CHLOROPLASTIC"/>
    <property type="match status" value="1"/>
</dbReference>
<feature type="transmembrane region" description="Helical" evidence="2">
    <location>
        <begin position="297"/>
        <end position="317"/>
    </location>
</feature>
<evidence type="ECO:0000256" key="2">
    <source>
        <dbReference type="SAM" id="Phobius"/>
    </source>
</evidence>
<name>A0A5J4YW35_PORPP</name>
<dbReference type="OMA" id="DTVFVPW"/>
<dbReference type="GO" id="GO:0016491">
    <property type="term" value="F:oxidoreductase activity"/>
    <property type="evidence" value="ECO:0007669"/>
    <property type="project" value="InterPro"/>
</dbReference>
<keyword evidence="2" id="KW-0812">Transmembrane</keyword>
<sequence>MPEKSSFAETAAVAKAAAVGQAGDKANGDVGAEGARGDAALPAPLGEDGRRKAVEAYRQPYVIPDTFPEKSQVHAAIPAHCFERSLWKSMSYAALSVFLTVAFPILAWKVLPVPSWSNPLSVLAWAVFAFWQGTIATGCWVVAHECGHRAFCDSNLIQDAVGFVLHSALLVPYFSWQRSHAVHHSRTNHMSQGETHVPAGATTKEGAAQMNLERWIGEDAFAIVNLFNHLVLGWPMYLMTGATGSPERGFSNHFVPTNGKLFPDSWKWKVLLSDVGILVTLALLFKWAQVAGTPQVLVLYAFPYLFTNMWLVLYTWLQHTDVDVPHYEDKNWTWIKGAFMTVDRPYPEPFDFLHHRIGSTHVAHHLFSTIPHYHAREATEAVKQAFPEHYLYDPTPIVPALWRVAAKCVATVPEGNRQYYTYVNGHGKAE</sequence>
<organism evidence="4 5">
    <name type="scientific">Porphyridium purpureum</name>
    <name type="common">Red alga</name>
    <name type="synonym">Porphyridium cruentum</name>
    <dbReference type="NCBI Taxonomy" id="35688"/>
    <lineage>
        <taxon>Eukaryota</taxon>
        <taxon>Rhodophyta</taxon>
        <taxon>Bangiophyceae</taxon>
        <taxon>Porphyridiales</taxon>
        <taxon>Porphyridiaceae</taxon>
        <taxon>Porphyridium</taxon>
    </lineage>
</organism>
<dbReference type="CDD" id="cd03507">
    <property type="entry name" value="Delta12-FADS-like"/>
    <property type="match status" value="1"/>
</dbReference>
<evidence type="ECO:0000256" key="1">
    <source>
        <dbReference type="SAM" id="MobiDB-lite"/>
    </source>
</evidence>
<dbReference type="Pfam" id="PF00487">
    <property type="entry name" value="FA_desaturase"/>
    <property type="match status" value="1"/>
</dbReference>
<dbReference type="OrthoDB" id="1461976at2759"/>
<dbReference type="EMBL" id="VRMN01000003">
    <property type="protein sequence ID" value="KAA8495721.1"/>
    <property type="molecule type" value="Genomic_DNA"/>
</dbReference>
<evidence type="ECO:0000313" key="5">
    <source>
        <dbReference type="Proteomes" id="UP000324585"/>
    </source>
</evidence>
<protein>
    <submittedName>
        <fullName evidence="4">Omega-6 fatty acid desaturase, endoplasmic reticulum isozyme 2</fullName>
    </submittedName>
</protein>